<feature type="compositionally biased region" description="Basic and acidic residues" evidence="7">
    <location>
        <begin position="493"/>
        <end position="504"/>
    </location>
</feature>
<dbReference type="InterPro" id="IPR024926">
    <property type="entry name" value="NOG1"/>
</dbReference>
<sequence length="614" mass="71586">MLPVYSFHWLNSLSALLFQDFIDITLSKTQRKTPTVVHKHYQIHRIRQFYMRKDIHPFYADLMNVLYDKDHYKLALGQINIAKNLIDNVAKDYVRLMKYGDSLYRCKQLKRAALGRMCTILKRQKSSLEYLEQVRQHLSRLPSIDPSTRTLLLCGYPNVGKSSFINKVTRADVDVQPYAFTTKSLFVGHMDYRYLRWQVVDTPGILDHPLEERNTIEMQAITALAHLRSAVLYVMDLSEQCGHTLDQQVELFNNIRPLFANKPLLIVANKCDVKKISELTEENQKIFSDLISEGIPVIESSTLTEEGVMHVKTEACDRLLAHRVDTKMKGKKVHDVLNRLHLAMPNKRDERERPPFIPEGALQRKRAMEVDQPKRKTERDLEVEMGDDYVLDLQKYWDLMNSEEKQDKIPEVWEGHNIADYIDPSIMKKLEDLEREEELRERAGEYDSDEDSEDEEMQEIRVLAKQIKDKKQMLIVESKEKDKHGPRMPRTATKVERKQLEKEMGALGLDMNDKDESHYALQARRSRSLVRKRKREASAPPTSRTRSQSASRPPRDKSGLRDPKMMKKAKTMMKNSQKGMNRQGKKGEADRHVFDLKPKHLLAGKRKSGTNDYR</sequence>
<comment type="function">
    <text evidence="6">Involved in the biogenesis of the 60S ribosomal subunit.</text>
</comment>
<evidence type="ECO:0000256" key="3">
    <source>
        <dbReference type="ARBA" id="ARBA00022741"/>
    </source>
</evidence>
<dbReference type="NCBIfam" id="TIGR00231">
    <property type="entry name" value="small_GTP"/>
    <property type="match status" value="1"/>
</dbReference>
<comment type="subcellular location">
    <subcellularLocation>
        <location evidence="1 6">Nucleus</location>
        <location evidence="1 6">Nucleolus</location>
    </subcellularLocation>
</comment>
<feature type="compositionally biased region" description="Basic and acidic residues" evidence="7">
    <location>
        <begin position="553"/>
        <end position="565"/>
    </location>
</feature>
<dbReference type="PANTHER" id="PTHR45759">
    <property type="entry name" value="NUCLEOLAR GTP-BINDING PROTEIN 1"/>
    <property type="match status" value="1"/>
</dbReference>
<accession>A0A8C6TN64</accession>
<dbReference type="CDD" id="cd01897">
    <property type="entry name" value="NOG"/>
    <property type="match status" value="1"/>
</dbReference>
<proteinExistence type="inferred from homology"/>
<evidence type="ECO:0000256" key="2">
    <source>
        <dbReference type="ARBA" id="ARBA00022517"/>
    </source>
</evidence>
<evidence type="ECO:0000313" key="10">
    <source>
        <dbReference type="Proteomes" id="UP000694523"/>
    </source>
</evidence>
<dbReference type="Ensembl" id="ENSNMLT00000027599.1">
    <property type="protein sequence ID" value="ENSNMLP00000024672.1"/>
    <property type="gene ID" value="ENSNMLG00000015599.1"/>
</dbReference>
<dbReference type="Pfam" id="PF06858">
    <property type="entry name" value="NOG1"/>
    <property type="match status" value="1"/>
</dbReference>
<evidence type="ECO:0000256" key="7">
    <source>
        <dbReference type="SAM" id="MobiDB-lite"/>
    </source>
</evidence>
<dbReference type="InterPro" id="IPR006073">
    <property type="entry name" value="GTP-bd"/>
</dbReference>
<dbReference type="FunFam" id="3.40.50.300:FF:000496">
    <property type="entry name" value="Nucleolar GTP-binding protein 1"/>
    <property type="match status" value="1"/>
</dbReference>
<evidence type="ECO:0000313" key="9">
    <source>
        <dbReference type="Ensembl" id="ENSNMLP00000024672.1"/>
    </source>
</evidence>
<evidence type="ECO:0000256" key="5">
    <source>
        <dbReference type="ARBA" id="ARBA00023242"/>
    </source>
</evidence>
<keyword evidence="4" id="KW-0342">GTP-binding</keyword>
<dbReference type="Pfam" id="PF08155">
    <property type="entry name" value="NOGCT"/>
    <property type="match status" value="1"/>
</dbReference>
<feature type="compositionally biased region" description="Polar residues" evidence="7">
    <location>
        <begin position="540"/>
        <end position="551"/>
    </location>
</feature>
<dbReference type="Pfam" id="PF17835">
    <property type="entry name" value="NOG1_N"/>
    <property type="match status" value="1"/>
</dbReference>
<evidence type="ECO:0000256" key="1">
    <source>
        <dbReference type="ARBA" id="ARBA00004604"/>
    </source>
</evidence>
<keyword evidence="2 6" id="KW-0690">Ribosome biogenesis</keyword>
<protein>
    <recommendedName>
        <fullName evidence="6">Nucleolar GTP-binding protein 1</fullName>
    </recommendedName>
</protein>
<organism evidence="9 10">
    <name type="scientific">Neogobius melanostomus</name>
    <name type="common">round goby</name>
    <dbReference type="NCBI Taxonomy" id="47308"/>
    <lineage>
        <taxon>Eukaryota</taxon>
        <taxon>Metazoa</taxon>
        <taxon>Chordata</taxon>
        <taxon>Craniata</taxon>
        <taxon>Vertebrata</taxon>
        <taxon>Euteleostomi</taxon>
        <taxon>Actinopterygii</taxon>
        <taxon>Neopterygii</taxon>
        <taxon>Teleostei</taxon>
        <taxon>Neoteleostei</taxon>
        <taxon>Acanthomorphata</taxon>
        <taxon>Gobiaria</taxon>
        <taxon>Gobiiformes</taxon>
        <taxon>Gobioidei</taxon>
        <taxon>Gobiidae</taxon>
        <taxon>Benthophilinae</taxon>
        <taxon>Neogobiini</taxon>
        <taxon>Neogobius</taxon>
    </lineage>
</organism>
<dbReference type="InterPro" id="IPR012973">
    <property type="entry name" value="NOG_C"/>
</dbReference>
<dbReference type="SUPFAM" id="SSF52540">
    <property type="entry name" value="P-loop containing nucleoside triphosphate hydrolases"/>
    <property type="match status" value="1"/>
</dbReference>
<reference evidence="9" key="2">
    <citation type="submission" date="2025-09" db="UniProtKB">
        <authorList>
            <consortium name="Ensembl"/>
        </authorList>
    </citation>
    <scope>IDENTIFICATION</scope>
</reference>
<dbReference type="PRINTS" id="PR00326">
    <property type="entry name" value="GTP1OBG"/>
</dbReference>
<evidence type="ECO:0000256" key="4">
    <source>
        <dbReference type="ARBA" id="ARBA00023134"/>
    </source>
</evidence>
<name>A0A8C6TN64_9GOBI</name>
<dbReference type="InterPro" id="IPR041623">
    <property type="entry name" value="NOG1_N"/>
</dbReference>
<dbReference type="PROSITE" id="PS51710">
    <property type="entry name" value="G_OBG"/>
    <property type="match status" value="1"/>
</dbReference>
<dbReference type="Proteomes" id="UP000694523">
    <property type="component" value="Unplaced"/>
</dbReference>
<feature type="compositionally biased region" description="Basic residues" evidence="7">
    <location>
        <begin position="599"/>
        <end position="608"/>
    </location>
</feature>
<dbReference type="InterPro" id="IPR027417">
    <property type="entry name" value="P-loop_NTPase"/>
</dbReference>
<dbReference type="GO" id="GO:0005730">
    <property type="term" value="C:nucleolus"/>
    <property type="evidence" value="ECO:0007669"/>
    <property type="project" value="UniProtKB-SubCell"/>
</dbReference>
<keyword evidence="10" id="KW-1185">Reference proteome</keyword>
<dbReference type="InterPro" id="IPR010674">
    <property type="entry name" value="NOG1_Rossman_fold_dom"/>
</dbReference>
<feature type="domain" description="OBG-type G" evidence="8">
    <location>
        <begin position="149"/>
        <end position="320"/>
    </location>
</feature>
<dbReference type="InterPro" id="IPR031167">
    <property type="entry name" value="G_OBG"/>
</dbReference>
<feature type="region of interest" description="Disordered" evidence="7">
    <location>
        <begin position="473"/>
        <end position="614"/>
    </location>
</feature>
<comment type="similarity">
    <text evidence="6">Belongs to the TRAFAC class OBG-HflX-like GTPase superfamily. OBG GTPase family. NOG subfamily.</text>
</comment>
<keyword evidence="3" id="KW-0547">Nucleotide-binding</keyword>
<evidence type="ECO:0000256" key="6">
    <source>
        <dbReference type="PIRNR" id="PIRNR038919"/>
    </source>
</evidence>
<dbReference type="GO" id="GO:0005525">
    <property type="term" value="F:GTP binding"/>
    <property type="evidence" value="ECO:0007669"/>
    <property type="project" value="UniProtKB-KW"/>
</dbReference>
<dbReference type="AlphaFoldDB" id="A0A8C6TN64"/>
<dbReference type="Gene3D" id="3.40.50.300">
    <property type="entry name" value="P-loop containing nucleotide triphosphate hydrolases"/>
    <property type="match status" value="1"/>
</dbReference>
<dbReference type="GO" id="GO:0042254">
    <property type="term" value="P:ribosome biogenesis"/>
    <property type="evidence" value="ECO:0007669"/>
    <property type="project" value="UniProtKB-KW"/>
</dbReference>
<dbReference type="Gene3D" id="1.20.120.1190">
    <property type="match status" value="2"/>
</dbReference>
<evidence type="ECO:0000259" key="8">
    <source>
        <dbReference type="PROSITE" id="PS51710"/>
    </source>
</evidence>
<feature type="compositionally biased region" description="Basic and acidic residues" evidence="7">
    <location>
        <begin position="473"/>
        <end position="485"/>
    </location>
</feature>
<feature type="compositionally biased region" description="Basic and acidic residues" evidence="7">
    <location>
        <begin position="585"/>
        <end position="598"/>
    </location>
</feature>
<keyword evidence="5 6" id="KW-0539">Nucleus</keyword>
<reference evidence="9" key="1">
    <citation type="submission" date="2025-08" db="UniProtKB">
        <authorList>
            <consortium name="Ensembl"/>
        </authorList>
    </citation>
    <scope>IDENTIFICATION</scope>
</reference>
<dbReference type="InterPro" id="IPR005225">
    <property type="entry name" value="Small_GTP-bd"/>
</dbReference>
<dbReference type="PIRSF" id="PIRSF038919">
    <property type="entry name" value="NOG1"/>
    <property type="match status" value="1"/>
</dbReference>
<feature type="compositionally biased region" description="Basic residues" evidence="7">
    <location>
        <begin position="524"/>
        <end position="535"/>
    </location>
</feature>